<gene>
    <name evidence="1" type="ORF">ACFQZJ_01950</name>
</gene>
<dbReference type="EMBL" id="JBHTHY010000003">
    <property type="protein sequence ID" value="MFD0796208.1"/>
    <property type="molecule type" value="Genomic_DNA"/>
</dbReference>
<dbReference type="RefSeq" id="WP_379931893.1">
    <property type="nucleotide sequence ID" value="NZ_JBHTHY010000003.1"/>
</dbReference>
<name>A0ABW3AZ22_9FLAO</name>
<accession>A0ABW3AZ22</accession>
<evidence type="ECO:0000313" key="2">
    <source>
        <dbReference type="Proteomes" id="UP001597012"/>
    </source>
</evidence>
<comment type="caution">
    <text evidence="1">The sequence shown here is derived from an EMBL/GenBank/DDBJ whole genome shotgun (WGS) entry which is preliminary data.</text>
</comment>
<organism evidence="1 2">
    <name type="scientific">Maribacter chungangensis</name>
    <dbReference type="NCBI Taxonomy" id="1069117"/>
    <lineage>
        <taxon>Bacteria</taxon>
        <taxon>Pseudomonadati</taxon>
        <taxon>Bacteroidota</taxon>
        <taxon>Flavobacteriia</taxon>
        <taxon>Flavobacteriales</taxon>
        <taxon>Flavobacteriaceae</taxon>
        <taxon>Maribacter</taxon>
    </lineage>
</organism>
<proteinExistence type="predicted"/>
<reference evidence="2" key="1">
    <citation type="journal article" date="2019" name="Int. J. Syst. Evol. Microbiol.">
        <title>The Global Catalogue of Microorganisms (GCM) 10K type strain sequencing project: providing services to taxonomists for standard genome sequencing and annotation.</title>
        <authorList>
            <consortium name="The Broad Institute Genomics Platform"/>
            <consortium name="The Broad Institute Genome Sequencing Center for Infectious Disease"/>
            <person name="Wu L."/>
            <person name="Ma J."/>
        </authorList>
    </citation>
    <scope>NUCLEOTIDE SEQUENCE [LARGE SCALE GENOMIC DNA]</scope>
    <source>
        <strain evidence="2">CCUG 61948</strain>
    </source>
</reference>
<evidence type="ECO:0000313" key="1">
    <source>
        <dbReference type="EMBL" id="MFD0796208.1"/>
    </source>
</evidence>
<sequence length="236" mass="28336">MYNKDHPTFIIKESLHKPIWRYMDFWKFLNLLETSSLYFSNAENLGDNYEGRIPKIVYELMIAEDKENGNTNNQDTNDYLESHLRKETLISSWTYDEKESFAMWKMYAKDKMGIAIKTDFVSLISCFNKTERDIYIGEVSYFDEENFRYPTNNLYYPFLVKLNYYSSEKELRCITSCRHDEEHESKLVEVDLNELVKNIYISPNSKPEFKKMLSLLKTEYKLNFEINFSEVNDSWL</sequence>
<evidence type="ECO:0008006" key="3">
    <source>
        <dbReference type="Google" id="ProtNLM"/>
    </source>
</evidence>
<protein>
    <recommendedName>
        <fullName evidence="3">DUF2971 domain-containing protein</fullName>
    </recommendedName>
</protein>
<keyword evidence="2" id="KW-1185">Reference proteome</keyword>
<dbReference type="Proteomes" id="UP001597012">
    <property type="component" value="Unassembled WGS sequence"/>
</dbReference>